<evidence type="ECO:0000313" key="1">
    <source>
        <dbReference type="EMBL" id="KAI3755595.1"/>
    </source>
</evidence>
<keyword evidence="2" id="KW-1185">Reference proteome</keyword>
<comment type="caution">
    <text evidence="1">The sequence shown here is derived from an EMBL/GenBank/DDBJ whole genome shotgun (WGS) entry which is preliminary data.</text>
</comment>
<sequence length="1332" mass="150719">MGEQRIKASSFPVSVILLLLLSQFVKGEDPYRFFTWNVSYGDIYPLGVKQQGILINGQFPGPQIESVTNDNLIVNVFNGLDEPFLLSWNGIMQRRNSWQDGVFGTNCQIPPGRNFTYNLQVKDQIGSFFYFPSLAFHKAAGGYGGIKIASRSVIPVPFPPPAGDYTVLAGDWFKQNHTDLKAILDNGHDLPFPDGVLINGRGSNAFAFNVDQGKTYRFRVSNVGLTTSINFRIQGHKLVLVEVEGTHSLQNTYDSIDVHLGQSYSVLVTADQPPKDYYIVVSTRFTSPVLTTTSALRYSNSAGGLDAAPPGGPTTEIDWSINQARSLRRNSTASGPRPNPQGSYHYGMINTTRTIRLVNSAPVIDGKQRYAVNSVSFIAPDTPLKLADYFKISGVFSLGSIQDYPTGGASLKTAVMPADFRGFVEVVFENPEDTVQSWHVDGHHFFVVGMDGGQWSTASRTGYNLRDTISRVTVQVYPKSWTAVYMPLDNVGMWNVRSENWARQHLGQQFYLRVYSPANSWRDEAPVPNNVILCGQAGYGKSNMDLSDNEDDDSLSSDSDNNESSHEDLENVEEVIIISDSDSEVDEPERRETERSKNLLHFIENLVEVVRDDLDKADAVKKKRTYRKKREPKPTLMWEVWEEETEKWIDQHMTEDVSLDNLNEIVAETVDPSPDFVMPLLSYQKEWLAWALKQEESASRGGILADEMGMGKTVQAIALVLAKRALCRELGEPAEQVASSSKQLPCVKTTLVICPMIAVMQWVNEIDRFTTKGSNKVLAYHGPNRGKTLLEFALYDFIITTYSIVEGEYRKNFMPPKESCQWCGKKFYARTMKIHVRRYCKGDHQNLIKMKRKLEEDNKKKPSKKSTKDICFLHSVKWNRIILDEAHYIKDRRSSTARAVFALESSYKWALSGTPFQNHVGELYSLVRFLQITPYSYYFCKDCDCKVLEYTTNSSCPGCPHGSVRHFGWWNKYIAIPIAHNENGGRAKILLKHKVLKCLMLRRTKKDRAVDLALPPRTISVRRDYLDITEKDYYTSLEKESRGNFYRYIEEGTLMSNYGHIFNQLTRLRQAADHPYLVVYSKYAIARRTDKSKYSDDQFCGLCDDVAEDPVVASCEHLFCKSCLVDFSSSFGHPACPSCSKPLTIDLGVNNHDQEIQKPKSSLKGFKSSSILNRICLENFKTSTKIDALKEEIRFMMERDGSAKGIVFSQFTSFLDLIHYSLQKSGVKCVQLDGSMTIAAREAAITRFTNEGDCRIFLMSLKAGGVALNLTIASHVFMMDPWWNPAVEQQAQDRIYRIGQYKPIRVVKFVMEDTVEKEILKLQNIRKLGFEG</sequence>
<name>A0ACB9E9R8_9ASTR</name>
<dbReference type="Proteomes" id="UP001056120">
    <property type="component" value="Linkage Group LG18"/>
</dbReference>
<organism evidence="1 2">
    <name type="scientific">Smallanthus sonchifolius</name>
    <dbReference type="NCBI Taxonomy" id="185202"/>
    <lineage>
        <taxon>Eukaryota</taxon>
        <taxon>Viridiplantae</taxon>
        <taxon>Streptophyta</taxon>
        <taxon>Embryophyta</taxon>
        <taxon>Tracheophyta</taxon>
        <taxon>Spermatophyta</taxon>
        <taxon>Magnoliopsida</taxon>
        <taxon>eudicotyledons</taxon>
        <taxon>Gunneridae</taxon>
        <taxon>Pentapetalae</taxon>
        <taxon>asterids</taxon>
        <taxon>campanulids</taxon>
        <taxon>Asterales</taxon>
        <taxon>Asteraceae</taxon>
        <taxon>Asteroideae</taxon>
        <taxon>Heliantheae alliance</taxon>
        <taxon>Millerieae</taxon>
        <taxon>Smallanthus</taxon>
    </lineage>
</organism>
<accession>A0ACB9E9R8</accession>
<gene>
    <name evidence="1" type="ORF">L1987_55399</name>
</gene>
<evidence type="ECO:0000313" key="2">
    <source>
        <dbReference type="Proteomes" id="UP001056120"/>
    </source>
</evidence>
<proteinExistence type="predicted"/>
<reference evidence="2" key="1">
    <citation type="journal article" date="2022" name="Mol. Ecol. Resour.">
        <title>The genomes of chicory, endive, great burdock and yacon provide insights into Asteraceae palaeo-polyploidization history and plant inulin production.</title>
        <authorList>
            <person name="Fan W."/>
            <person name="Wang S."/>
            <person name="Wang H."/>
            <person name="Wang A."/>
            <person name="Jiang F."/>
            <person name="Liu H."/>
            <person name="Zhao H."/>
            <person name="Xu D."/>
            <person name="Zhang Y."/>
        </authorList>
    </citation>
    <scope>NUCLEOTIDE SEQUENCE [LARGE SCALE GENOMIC DNA]</scope>
    <source>
        <strain evidence="2">cv. Yunnan</strain>
    </source>
</reference>
<dbReference type="EMBL" id="CM042035">
    <property type="protein sequence ID" value="KAI3755595.1"/>
    <property type="molecule type" value="Genomic_DNA"/>
</dbReference>
<protein>
    <submittedName>
        <fullName evidence="1">Uncharacterized protein</fullName>
    </submittedName>
</protein>
<reference evidence="1 2" key="2">
    <citation type="journal article" date="2022" name="Mol. Ecol. Resour.">
        <title>The genomes of chicory, endive, great burdock and yacon provide insights into Asteraceae paleo-polyploidization history and plant inulin production.</title>
        <authorList>
            <person name="Fan W."/>
            <person name="Wang S."/>
            <person name="Wang H."/>
            <person name="Wang A."/>
            <person name="Jiang F."/>
            <person name="Liu H."/>
            <person name="Zhao H."/>
            <person name="Xu D."/>
            <person name="Zhang Y."/>
        </authorList>
    </citation>
    <scope>NUCLEOTIDE SEQUENCE [LARGE SCALE GENOMIC DNA]</scope>
    <source>
        <strain evidence="2">cv. Yunnan</strain>
        <tissue evidence="1">Leaves</tissue>
    </source>
</reference>